<organism evidence="1 2">
    <name type="scientific">Vibrio genomosp. F10</name>
    <dbReference type="NCBI Taxonomy" id="723171"/>
    <lineage>
        <taxon>Bacteria</taxon>
        <taxon>Pseudomonadati</taxon>
        <taxon>Pseudomonadota</taxon>
        <taxon>Gammaproteobacteria</taxon>
        <taxon>Vibrionales</taxon>
        <taxon>Vibrionaceae</taxon>
        <taxon>Vibrio</taxon>
    </lineage>
</organism>
<evidence type="ECO:0000313" key="2">
    <source>
        <dbReference type="Proteomes" id="UP000093173"/>
    </source>
</evidence>
<proteinExistence type="predicted"/>
<comment type="caution">
    <text evidence="1">The sequence shown here is derived from an EMBL/GenBank/DDBJ whole genome shotgun (WGS) entry which is preliminary data.</text>
</comment>
<evidence type="ECO:0008006" key="3">
    <source>
        <dbReference type="Google" id="ProtNLM"/>
    </source>
</evidence>
<name>A0A1B9QW00_9VIBR</name>
<evidence type="ECO:0000313" key="1">
    <source>
        <dbReference type="EMBL" id="OCH73472.1"/>
    </source>
</evidence>
<sequence length="273" mass="31763">MKLSKLCTITLTALILTGCFEINKNTDRLCKDTPELRCELLNMNDGQCRVPRTDLIWHRFEVFKNPSDENIIQEYELGRLYRRCLELAAQIQPIDQTELKQQRFNALMYSGEELERIVSQLKQSDSPEALYFLWSQIGDEPSRRAFLQLEGSEKLQTAEMQYALATFYTNRNQTKTIDLLNRALELTKTDKVNTEILKTLASTYYRVDKKELAYIWAMVAKSYDVDIASDKELQLLYGFTEEKYNRLDDIADSVEDAIRSASFDSNMIPKDLE</sequence>
<keyword evidence="2" id="KW-1185">Reference proteome</keyword>
<reference evidence="2" key="1">
    <citation type="submission" date="2016-06" db="EMBL/GenBank/DDBJ databases">
        <authorList>
            <person name="Hehemann J.-H."/>
            <person name="Arevalo P."/>
            <person name="Datta M.S."/>
            <person name="Polz M.F."/>
        </authorList>
    </citation>
    <scope>NUCLEOTIDE SEQUENCE [LARGE SCALE GENOMIC DNA]</scope>
    <source>
        <strain evidence="2">9CSC122</strain>
    </source>
</reference>
<dbReference type="Pfam" id="PF11207">
    <property type="entry name" value="DUF2989"/>
    <property type="match status" value="1"/>
</dbReference>
<dbReference type="RefSeq" id="WP_017034003.1">
    <property type="nucleotide sequence ID" value="NZ_JBNGCH010000785.1"/>
</dbReference>
<gene>
    <name evidence="1" type="ORF">A6E14_14380</name>
</gene>
<dbReference type="InterPro" id="IPR021372">
    <property type="entry name" value="DUF2989"/>
</dbReference>
<dbReference type="EMBL" id="MAJZ01000785">
    <property type="protein sequence ID" value="OCH73472.1"/>
    <property type="molecule type" value="Genomic_DNA"/>
</dbReference>
<accession>A0A1B9QW00</accession>
<protein>
    <recommendedName>
        <fullName evidence="3">DUF2989 domain-containing protein</fullName>
    </recommendedName>
</protein>
<dbReference type="Proteomes" id="UP000093173">
    <property type="component" value="Unassembled WGS sequence"/>
</dbReference>
<dbReference type="PROSITE" id="PS51257">
    <property type="entry name" value="PROKAR_LIPOPROTEIN"/>
    <property type="match status" value="1"/>
</dbReference>
<dbReference type="AlphaFoldDB" id="A0A1B9QW00"/>